<feature type="region of interest" description="Disordered" evidence="1">
    <location>
        <begin position="1"/>
        <end position="20"/>
    </location>
</feature>
<reference evidence="2" key="1">
    <citation type="submission" date="2023-07" db="EMBL/GenBank/DDBJ databases">
        <authorList>
            <consortium name="AG Swart"/>
            <person name="Singh M."/>
            <person name="Singh A."/>
            <person name="Seah K."/>
            <person name="Emmerich C."/>
        </authorList>
    </citation>
    <scope>NUCLEOTIDE SEQUENCE</scope>
    <source>
        <strain evidence="2">DP1</strain>
    </source>
</reference>
<comment type="caution">
    <text evidence="2">The sequence shown here is derived from an EMBL/GenBank/DDBJ whole genome shotgun (WGS) entry which is preliminary data.</text>
</comment>
<proteinExistence type="predicted"/>
<evidence type="ECO:0000313" key="3">
    <source>
        <dbReference type="Proteomes" id="UP001295684"/>
    </source>
</evidence>
<gene>
    <name evidence="2" type="ORF">ECRASSUSDP1_LOCUS13928</name>
</gene>
<dbReference type="EMBL" id="CAMPGE010013889">
    <property type="protein sequence ID" value="CAI2372597.1"/>
    <property type="molecule type" value="Genomic_DNA"/>
</dbReference>
<protein>
    <submittedName>
        <fullName evidence="2">Uncharacterized protein</fullName>
    </submittedName>
</protein>
<sequence length="177" mass="20032">MKSIQSSSVAKNEICKESQKMSQEKVEKHLEECDFIEEEPSALCAKKKLHASGFNHSVKNVLVCNKGKPLTSEKKLVNKNYKEKIDKLFCEDIQDIDLSSVSLNSDGSVSCEGEYAIFISPNKRSTFKKQSSLKKDCFPSFLKLHKKSSMRTNMKNITESVRSNDVSSPELMKRLLC</sequence>
<accession>A0AAD1XH51</accession>
<dbReference type="Proteomes" id="UP001295684">
    <property type="component" value="Unassembled WGS sequence"/>
</dbReference>
<evidence type="ECO:0000313" key="2">
    <source>
        <dbReference type="EMBL" id="CAI2372597.1"/>
    </source>
</evidence>
<dbReference type="AlphaFoldDB" id="A0AAD1XH51"/>
<organism evidence="2 3">
    <name type="scientific">Euplotes crassus</name>
    <dbReference type="NCBI Taxonomy" id="5936"/>
    <lineage>
        <taxon>Eukaryota</taxon>
        <taxon>Sar</taxon>
        <taxon>Alveolata</taxon>
        <taxon>Ciliophora</taxon>
        <taxon>Intramacronucleata</taxon>
        <taxon>Spirotrichea</taxon>
        <taxon>Hypotrichia</taxon>
        <taxon>Euplotida</taxon>
        <taxon>Euplotidae</taxon>
        <taxon>Moneuplotes</taxon>
    </lineage>
</organism>
<feature type="compositionally biased region" description="Polar residues" evidence="1">
    <location>
        <begin position="1"/>
        <end position="10"/>
    </location>
</feature>
<name>A0AAD1XH51_EUPCR</name>
<keyword evidence="3" id="KW-1185">Reference proteome</keyword>
<evidence type="ECO:0000256" key="1">
    <source>
        <dbReference type="SAM" id="MobiDB-lite"/>
    </source>
</evidence>